<evidence type="ECO:0000259" key="1">
    <source>
        <dbReference type="SMART" id="SM00460"/>
    </source>
</evidence>
<dbReference type="SMART" id="SM00460">
    <property type="entry name" value="TGc"/>
    <property type="match status" value="1"/>
</dbReference>
<dbReference type="InterPro" id="IPR013589">
    <property type="entry name" value="Bac_transglu_N"/>
</dbReference>
<dbReference type="Pfam" id="PF08379">
    <property type="entry name" value="Bact_transglu_N"/>
    <property type="match status" value="1"/>
</dbReference>
<dbReference type="PANTHER" id="PTHR33490:SF7">
    <property type="entry name" value="BLR2979 PROTEIN"/>
    <property type="match status" value="1"/>
</dbReference>
<gene>
    <name evidence="2" type="ORF">ACFQY0_07015</name>
</gene>
<name>A0ABW2L3L3_9BACT</name>
<organism evidence="2 3">
    <name type="scientific">Haloferula chungangensis</name>
    <dbReference type="NCBI Taxonomy" id="1048331"/>
    <lineage>
        <taxon>Bacteria</taxon>
        <taxon>Pseudomonadati</taxon>
        <taxon>Verrucomicrobiota</taxon>
        <taxon>Verrucomicrobiia</taxon>
        <taxon>Verrucomicrobiales</taxon>
        <taxon>Verrucomicrobiaceae</taxon>
        <taxon>Haloferula</taxon>
    </lineage>
</organism>
<dbReference type="Pfam" id="PF01841">
    <property type="entry name" value="Transglut_core"/>
    <property type="match status" value="1"/>
</dbReference>
<comment type="caution">
    <text evidence="2">The sequence shown here is derived from an EMBL/GenBank/DDBJ whole genome shotgun (WGS) entry which is preliminary data.</text>
</comment>
<proteinExistence type="predicted"/>
<evidence type="ECO:0000313" key="3">
    <source>
        <dbReference type="Proteomes" id="UP001596472"/>
    </source>
</evidence>
<dbReference type="InterPro" id="IPR038765">
    <property type="entry name" value="Papain-like_cys_pep_sf"/>
</dbReference>
<accession>A0ABW2L3L3</accession>
<evidence type="ECO:0000313" key="2">
    <source>
        <dbReference type="EMBL" id="MFC7336922.1"/>
    </source>
</evidence>
<dbReference type="InterPro" id="IPR002931">
    <property type="entry name" value="Transglutaminase-like"/>
</dbReference>
<dbReference type="RefSeq" id="WP_379710750.1">
    <property type="nucleotide sequence ID" value="NZ_JBHTBS010000003.1"/>
</dbReference>
<keyword evidence="3" id="KW-1185">Reference proteome</keyword>
<dbReference type="EMBL" id="JBHTBS010000003">
    <property type="protein sequence ID" value="MFC7336922.1"/>
    <property type="molecule type" value="Genomic_DNA"/>
</dbReference>
<sequence length="291" mass="32268">MRYTIHHRTAYRYEDKVSYSHHLARLSPLESPVQNHISSRIAVTPAPDILTSHRDYYDNLTTFFSLASPHQELVIDSYSEVDVIATPDPTLDLSPPWEIVRDQVRRSTLLPDLAAIEFSFASPLCPVLPELADYALQSFRPGTPILQASNELTQRIFKDFTFDSTATTVTTPVSDTFAKRAGVCQDFAHLQISCLRSIGLPARYVSGYIRTDPPPGQPRMIGADASHAWIGVYVPQLGWTDFDATNNVIPSTNHIRVAHGRDYNDICPIRGTVYGGGAQTLAIGVTVTPEE</sequence>
<reference evidence="3" key="1">
    <citation type="journal article" date="2019" name="Int. J. Syst. Evol. Microbiol.">
        <title>The Global Catalogue of Microorganisms (GCM) 10K type strain sequencing project: providing services to taxonomists for standard genome sequencing and annotation.</title>
        <authorList>
            <consortium name="The Broad Institute Genomics Platform"/>
            <consortium name="The Broad Institute Genome Sequencing Center for Infectious Disease"/>
            <person name="Wu L."/>
            <person name="Ma J."/>
        </authorList>
    </citation>
    <scope>NUCLEOTIDE SEQUENCE [LARGE SCALE GENOMIC DNA]</scope>
    <source>
        <strain evidence="3">CGMCC 4.1467</strain>
    </source>
</reference>
<dbReference type="PANTHER" id="PTHR33490">
    <property type="entry name" value="BLR5614 PROTEIN-RELATED"/>
    <property type="match status" value="1"/>
</dbReference>
<dbReference type="SUPFAM" id="SSF54001">
    <property type="entry name" value="Cysteine proteinases"/>
    <property type="match status" value="1"/>
</dbReference>
<protein>
    <submittedName>
        <fullName evidence="2">Transglutaminase N-terminal domain-containing protein</fullName>
    </submittedName>
</protein>
<feature type="domain" description="Transglutaminase-like" evidence="1">
    <location>
        <begin position="176"/>
        <end position="246"/>
    </location>
</feature>
<dbReference type="Gene3D" id="3.10.620.30">
    <property type="match status" value="1"/>
</dbReference>
<dbReference type="Proteomes" id="UP001596472">
    <property type="component" value="Unassembled WGS sequence"/>
</dbReference>